<proteinExistence type="predicted"/>
<dbReference type="EMBL" id="MHUB01000016">
    <property type="protein sequence ID" value="OHA70823.1"/>
    <property type="molecule type" value="Genomic_DNA"/>
</dbReference>
<dbReference type="AlphaFoldDB" id="A0A1G2RDA3"/>
<evidence type="ECO:0000256" key="2">
    <source>
        <dbReference type="ARBA" id="ARBA00023000"/>
    </source>
</evidence>
<dbReference type="InterPro" id="IPR003587">
    <property type="entry name" value="Hint_dom_N"/>
</dbReference>
<dbReference type="InterPro" id="IPR004042">
    <property type="entry name" value="Intein_endonuc_central"/>
</dbReference>
<dbReference type="PROSITE" id="PS50819">
    <property type="entry name" value="INTEIN_ENDONUCLEASE"/>
    <property type="match status" value="1"/>
</dbReference>
<organism evidence="4 5">
    <name type="scientific">Candidatus Wildermuthbacteria bacterium RIFCSPHIGHO2_02_FULL_49_9</name>
    <dbReference type="NCBI Taxonomy" id="1802456"/>
    <lineage>
        <taxon>Bacteria</taxon>
        <taxon>Candidatus Wildermuthiibacteriota</taxon>
    </lineage>
</organism>
<keyword evidence="2" id="KW-0651">Protein splicing</keyword>
<dbReference type="SUPFAM" id="SSF51294">
    <property type="entry name" value="Hedgehog/intein (Hint) domain"/>
    <property type="match status" value="1"/>
</dbReference>
<dbReference type="InterPro" id="IPR006141">
    <property type="entry name" value="Intein_N"/>
</dbReference>
<keyword evidence="1" id="KW-0068">Autocatalytic cleavage</keyword>
<comment type="caution">
    <text evidence="4">The sequence shown here is derived from an EMBL/GenBank/DDBJ whole genome shotgun (WGS) entry which is preliminary data.</text>
</comment>
<evidence type="ECO:0000313" key="4">
    <source>
        <dbReference type="EMBL" id="OHA70823.1"/>
    </source>
</evidence>
<dbReference type="PRINTS" id="PR00379">
    <property type="entry name" value="INTEIN"/>
</dbReference>
<dbReference type="GO" id="GO:0016539">
    <property type="term" value="P:intein-mediated protein splicing"/>
    <property type="evidence" value="ECO:0007669"/>
    <property type="project" value="InterPro"/>
</dbReference>
<dbReference type="SUPFAM" id="SSF52540">
    <property type="entry name" value="P-loop containing nucleoside triphosphate hydrolases"/>
    <property type="match status" value="1"/>
</dbReference>
<dbReference type="GO" id="GO:0004519">
    <property type="term" value="F:endonuclease activity"/>
    <property type="evidence" value="ECO:0007669"/>
    <property type="project" value="InterPro"/>
</dbReference>
<dbReference type="Pfam" id="PF14890">
    <property type="entry name" value="Intein_splicing"/>
    <property type="match status" value="1"/>
</dbReference>
<feature type="domain" description="DOD-type homing endonuclease" evidence="3">
    <location>
        <begin position="326"/>
        <end position="462"/>
    </location>
</feature>
<dbReference type="PROSITE" id="PS50818">
    <property type="entry name" value="INTEIN_C_TER"/>
    <property type="match status" value="1"/>
</dbReference>
<dbReference type="SUPFAM" id="SSF55608">
    <property type="entry name" value="Homing endonucleases"/>
    <property type="match status" value="2"/>
</dbReference>
<dbReference type="NCBIfam" id="TIGR01445">
    <property type="entry name" value="intein_Nterm"/>
    <property type="match status" value="1"/>
</dbReference>
<dbReference type="InterPro" id="IPR030934">
    <property type="entry name" value="Intein_C"/>
</dbReference>
<evidence type="ECO:0000256" key="1">
    <source>
        <dbReference type="ARBA" id="ARBA00022813"/>
    </source>
</evidence>
<dbReference type="InterPro" id="IPR006142">
    <property type="entry name" value="INTEIN"/>
</dbReference>
<accession>A0A1G2RDA3</accession>
<dbReference type="Gene3D" id="1.10.8.730">
    <property type="match status" value="1"/>
</dbReference>
<dbReference type="InterPro" id="IPR027417">
    <property type="entry name" value="P-loop_NTPase"/>
</dbReference>
<evidence type="ECO:0000313" key="5">
    <source>
        <dbReference type="Proteomes" id="UP000178613"/>
    </source>
</evidence>
<feature type="non-terminal residue" evidence="4">
    <location>
        <position position="895"/>
    </location>
</feature>
<reference evidence="4 5" key="1">
    <citation type="journal article" date="2016" name="Nat. Commun.">
        <title>Thousands of microbial genomes shed light on interconnected biogeochemical processes in an aquifer system.</title>
        <authorList>
            <person name="Anantharaman K."/>
            <person name="Brown C.T."/>
            <person name="Hug L.A."/>
            <person name="Sharon I."/>
            <person name="Castelle C.J."/>
            <person name="Probst A.J."/>
            <person name="Thomas B.C."/>
            <person name="Singh A."/>
            <person name="Wilkins M.J."/>
            <person name="Karaoz U."/>
            <person name="Brodie E.L."/>
            <person name="Williams K.H."/>
            <person name="Hubbard S.S."/>
            <person name="Banfield J.F."/>
        </authorList>
    </citation>
    <scope>NUCLEOTIDE SEQUENCE [LARGE SCALE GENOMIC DNA]</scope>
</reference>
<dbReference type="InterPro" id="IPR036844">
    <property type="entry name" value="Hint_dom_sf"/>
</dbReference>
<dbReference type="SMART" id="SM00306">
    <property type="entry name" value="HintN"/>
    <property type="match status" value="1"/>
</dbReference>
<evidence type="ECO:0000259" key="3">
    <source>
        <dbReference type="PROSITE" id="PS50819"/>
    </source>
</evidence>
<dbReference type="InterPro" id="IPR004860">
    <property type="entry name" value="LAGLIDADG_dom"/>
</dbReference>
<dbReference type="Gene3D" id="2.170.16.10">
    <property type="entry name" value="Hedgehog/Intein (Hint) domain"/>
    <property type="match status" value="2"/>
</dbReference>
<dbReference type="SMART" id="SM00305">
    <property type="entry name" value="HintC"/>
    <property type="match status" value="1"/>
</dbReference>
<name>A0A1G2RDA3_9BACT</name>
<dbReference type="InterPro" id="IPR027434">
    <property type="entry name" value="Homing_endonucl"/>
</dbReference>
<sequence length="895" mass="100958">IFESRLLYIKPALYQQKEGFNSCLPYGRDLLGVHTSLNTEPLSSTFPFVSFDLSSNEGILYGINRHNNSLILFDRFSLENANEVIFAKSGSGKSVVGSEPVLVKTKGGIHLEPIGPLVEKIIEQRGATNLDEELEGVIDPGIEVYSFDKNMKGAWSKVTVAARKEAPALFYKFATRSGREITTTGDHNLVVLRNGKIEVVKSTDVEKGEFIPLPRSVEASQDSPRTLNLLTLLRNSEKIYIKGAEDLIRKSYGELKAAGISCEANDYLAAYKRSVGVPIKLFWRIIQHLGIDLEDEELAHLQLTQRNNSRQRTNIHFPINDGFLKLLGFIAAEGYINKNFVAVSNIDKEVLNALETEGNSLKKLGILFHKIINRRKARQEGIVTKNRVFVEMVKALGASGHCDQKQVCPFIFSLEKGLVARYLSAYFEGDGCVDTKNIAVFAASTSKRLATEIAYLLYYFGIVSRVHASKKREGDTTRKNSWRITISGQRNLHQFAEYINFISKQKKLKLARITNRKEHTAVDFIPNIEPILGELHELLAPQLHHMRQFQDWKNGKKRPSPQELLKVIGQIEKRVDVLKSFAPTFRELSDLPIINSQGPKTRSLQALETIGAVNGELHSLGRVKETIRLGFRELDLSTSYYHRTLEPRHAHRDTLYQTIRMSSMYVWQSYQEMLAVKIPRAETLLAQLKTLANADLFWDPIVKVEEIENKKERHVYDLTVDNEVFLAGTAGMFVHNSYAVKLEVLRSLMTNVDAIILDPENEYKPLAEAVGGSFFDISLGSENHINPFDLPTPREDEKPEDVLRSNVINLVGLMRIMLGGLTPEEDAIMDRALTETYAAKDITVESDPATWKDNIPLMEDLEQVLAGMEGTESLVTRLRKFTKGTYANFFNQPTN</sequence>
<dbReference type="Pfam" id="PF14528">
    <property type="entry name" value="LAGLIDADG_3"/>
    <property type="match status" value="1"/>
</dbReference>
<gene>
    <name evidence="4" type="ORF">A3D64_02085</name>
</gene>
<dbReference type="Proteomes" id="UP000178613">
    <property type="component" value="Unassembled WGS sequence"/>
</dbReference>
<protein>
    <recommendedName>
        <fullName evidence="3">DOD-type homing endonuclease domain-containing protein</fullName>
    </recommendedName>
</protein>
<dbReference type="Gene3D" id="3.10.28.10">
    <property type="entry name" value="Homing endonucleases"/>
    <property type="match status" value="1"/>
</dbReference>
<dbReference type="InterPro" id="IPR003586">
    <property type="entry name" value="Hint_dom_C"/>
</dbReference>
<dbReference type="CDD" id="cd00081">
    <property type="entry name" value="Hint"/>
    <property type="match status" value="1"/>
</dbReference>
<feature type="non-terminal residue" evidence="4">
    <location>
        <position position="1"/>
    </location>
</feature>
<dbReference type="PROSITE" id="PS50817">
    <property type="entry name" value="INTEIN_N_TER"/>
    <property type="match status" value="1"/>
</dbReference>